<evidence type="ECO:0000313" key="7">
    <source>
        <dbReference type="Proteomes" id="UP000567179"/>
    </source>
</evidence>
<feature type="compositionally biased region" description="Low complexity" evidence="4">
    <location>
        <begin position="33"/>
        <end position="44"/>
    </location>
</feature>
<dbReference type="InterPro" id="IPR051350">
    <property type="entry name" value="WD_repeat-ST_regulator"/>
</dbReference>
<dbReference type="InterPro" id="IPR015943">
    <property type="entry name" value="WD40/YVTN_repeat-like_dom_sf"/>
</dbReference>
<dbReference type="EMBL" id="JAACJJ010000001">
    <property type="protein sequence ID" value="KAF5330927.1"/>
    <property type="molecule type" value="Genomic_DNA"/>
</dbReference>
<keyword evidence="7" id="KW-1185">Reference proteome</keyword>
<dbReference type="Pfam" id="PF23627">
    <property type="entry name" value="LisH_WDR26"/>
    <property type="match status" value="1"/>
</dbReference>
<comment type="caution">
    <text evidence="6">The sequence shown here is derived from an EMBL/GenBank/DDBJ whole genome shotgun (WGS) entry which is preliminary data.</text>
</comment>
<dbReference type="SMART" id="SM00320">
    <property type="entry name" value="WD40"/>
    <property type="match status" value="6"/>
</dbReference>
<evidence type="ECO:0000256" key="2">
    <source>
        <dbReference type="ARBA" id="ARBA00022737"/>
    </source>
</evidence>
<dbReference type="CDD" id="cd00200">
    <property type="entry name" value="WD40"/>
    <property type="match status" value="1"/>
</dbReference>
<dbReference type="PANTHER" id="PTHR22838">
    <property type="entry name" value="WD REPEAT PROTEIN 26-RELATED"/>
    <property type="match status" value="1"/>
</dbReference>
<feature type="repeat" description="WD" evidence="3">
    <location>
        <begin position="542"/>
        <end position="568"/>
    </location>
</feature>
<dbReference type="InterPro" id="IPR054080">
    <property type="entry name" value="TPR1-like_2nd"/>
</dbReference>
<organism evidence="6 7">
    <name type="scientific">Psilocybe cf. subviscida</name>
    <dbReference type="NCBI Taxonomy" id="2480587"/>
    <lineage>
        <taxon>Eukaryota</taxon>
        <taxon>Fungi</taxon>
        <taxon>Dikarya</taxon>
        <taxon>Basidiomycota</taxon>
        <taxon>Agaricomycotina</taxon>
        <taxon>Agaricomycetes</taxon>
        <taxon>Agaricomycetidae</taxon>
        <taxon>Agaricales</taxon>
        <taxon>Agaricineae</taxon>
        <taxon>Strophariaceae</taxon>
        <taxon>Psilocybe</taxon>
    </lineage>
</organism>
<dbReference type="InterPro" id="IPR036322">
    <property type="entry name" value="WD40_repeat_dom_sf"/>
</dbReference>
<evidence type="ECO:0000256" key="3">
    <source>
        <dbReference type="PROSITE-ProRule" id="PRU00221"/>
    </source>
</evidence>
<dbReference type="Pfam" id="PF21889">
    <property type="entry name" value="TPR1-like_2nd"/>
    <property type="match status" value="1"/>
</dbReference>
<dbReference type="GO" id="GO:0034657">
    <property type="term" value="C:GID complex"/>
    <property type="evidence" value="ECO:0007669"/>
    <property type="project" value="TreeGrafter"/>
</dbReference>
<gene>
    <name evidence="6" type="ORF">D9619_005384</name>
</gene>
<feature type="repeat" description="WD" evidence="3">
    <location>
        <begin position="332"/>
        <end position="372"/>
    </location>
</feature>
<dbReference type="OrthoDB" id="972532at2759"/>
<proteinExistence type="predicted"/>
<evidence type="ECO:0000256" key="1">
    <source>
        <dbReference type="ARBA" id="ARBA00022574"/>
    </source>
</evidence>
<evidence type="ECO:0000313" key="6">
    <source>
        <dbReference type="EMBL" id="KAF5330927.1"/>
    </source>
</evidence>
<reference evidence="6 7" key="1">
    <citation type="journal article" date="2020" name="ISME J.">
        <title>Uncovering the hidden diversity of litter-decomposition mechanisms in mushroom-forming fungi.</title>
        <authorList>
            <person name="Floudas D."/>
            <person name="Bentzer J."/>
            <person name="Ahren D."/>
            <person name="Johansson T."/>
            <person name="Persson P."/>
            <person name="Tunlid A."/>
        </authorList>
    </citation>
    <scope>NUCLEOTIDE SEQUENCE [LARGE SCALE GENOMIC DNA]</scope>
    <source>
        <strain evidence="6 7">CBS 101986</strain>
    </source>
</reference>
<dbReference type="GO" id="GO:0043161">
    <property type="term" value="P:proteasome-mediated ubiquitin-dependent protein catabolic process"/>
    <property type="evidence" value="ECO:0007669"/>
    <property type="project" value="TreeGrafter"/>
</dbReference>
<evidence type="ECO:0000259" key="5">
    <source>
        <dbReference type="PROSITE" id="PS50897"/>
    </source>
</evidence>
<feature type="repeat" description="WD" evidence="3">
    <location>
        <begin position="373"/>
        <end position="405"/>
    </location>
</feature>
<dbReference type="InterPro" id="IPR001680">
    <property type="entry name" value="WD40_rpt"/>
</dbReference>
<dbReference type="InterPro" id="IPR006595">
    <property type="entry name" value="CTLH_C"/>
</dbReference>
<dbReference type="Pfam" id="PF00400">
    <property type="entry name" value="WD40"/>
    <property type="match status" value="5"/>
</dbReference>
<accession>A0A8H5FBX3</accession>
<feature type="region of interest" description="Disordered" evidence="4">
    <location>
        <begin position="1"/>
        <end position="47"/>
    </location>
</feature>
<feature type="repeat" description="WD" evidence="3">
    <location>
        <begin position="577"/>
        <end position="603"/>
    </location>
</feature>
<keyword evidence="1 3" id="KW-0853">WD repeat</keyword>
<feature type="repeat" description="WD" evidence="3">
    <location>
        <begin position="280"/>
        <end position="311"/>
    </location>
</feature>
<feature type="domain" description="CTLH" evidence="5">
    <location>
        <begin position="107"/>
        <end position="164"/>
    </location>
</feature>
<dbReference type="Gene3D" id="2.130.10.10">
    <property type="entry name" value="YVTN repeat-like/Quinoprotein amine dehydrogenase"/>
    <property type="match status" value="1"/>
</dbReference>
<name>A0A8H5FBX3_9AGAR</name>
<feature type="region of interest" description="Disordered" evidence="4">
    <location>
        <begin position="602"/>
        <end position="656"/>
    </location>
</feature>
<dbReference type="Proteomes" id="UP000567179">
    <property type="component" value="Unassembled WGS sequence"/>
</dbReference>
<evidence type="ECO:0000256" key="4">
    <source>
        <dbReference type="SAM" id="MobiDB-lite"/>
    </source>
</evidence>
<sequence length="656" mass="71482">MMRISEESPLSITPELAGHAGPSSLSNAFDAPVGTNGHTNGVNGDTMGNGATNGKGVAAVCLPGTHLYDDSFIDREEFVRLVIQSLRDVGYSESAATLEAESGYTMEAPEVSQFRDYVLNGLWTKAEAALKKLGVREPDQLMDAKFLISQQKYLELLEAKKPTAALQVLRNDIAPLYVDSESLHTLSSFIMCSDPEDLRKRAGWDGSSGTSRQQLLDTLHEYIPSGVMIPQRRFSTLLNQSRTYQRQQCLYHNAPLSSFSLFADHRCNKSDFPSITTTILEVHTNEVWYIEWSHDGAFLASAGKDKSAIIWRRGSSPGSTASTQDWSAHFVLRDHTYAVGCLAWSPDDSVLLTASEGQIKMWNTKTGVCTRTVEEHQDTITAICWLPDGTGFVTGALDRKIIIWNGDGKVRDSWGLAAIRLTDLAVTPDATRLVAIGIEYTPPSDPTRGGQVDATAGNGAVPPPNHNRMIVYDLATREPELSTRLEGDLTSVQTSQDSQFALVNHAPNEIHLWDLNAKQIRRRYEGQQQGHHVIRSCFGGVDGNFIVSGSEDGNVYIWHRDSGVLLEVLSGHGNGSVNTVAWNPVNERMFASCSDDHTIRIWEAPPPGVGSEPTVAPQPLHSGPTSAAEKGKGKMRQPGGSSGVGTGTPSYNPIRL</sequence>
<dbReference type="InterPro" id="IPR006594">
    <property type="entry name" value="LisH"/>
</dbReference>
<dbReference type="PROSITE" id="PS50897">
    <property type="entry name" value="CTLH"/>
    <property type="match status" value="1"/>
</dbReference>
<protein>
    <recommendedName>
        <fullName evidence="5">CTLH domain-containing protein</fullName>
    </recommendedName>
</protein>
<keyword evidence="2" id="KW-0677">Repeat</keyword>
<dbReference type="PROSITE" id="PS50082">
    <property type="entry name" value="WD_REPEATS_2"/>
    <property type="match status" value="5"/>
</dbReference>
<dbReference type="PANTHER" id="PTHR22838:SF0">
    <property type="entry name" value="WD REPEAT-CONTAINING PROTEIN 26"/>
    <property type="match status" value="1"/>
</dbReference>
<dbReference type="PROSITE" id="PS50294">
    <property type="entry name" value="WD_REPEATS_REGION"/>
    <property type="match status" value="2"/>
</dbReference>
<dbReference type="AlphaFoldDB" id="A0A8H5FBX3"/>
<dbReference type="PROSITE" id="PS50896">
    <property type="entry name" value="LISH"/>
    <property type="match status" value="1"/>
</dbReference>
<dbReference type="SUPFAM" id="SSF50978">
    <property type="entry name" value="WD40 repeat-like"/>
    <property type="match status" value="1"/>
</dbReference>